<sequence length="224" mass="25814">MRKPAIRAIFVDFGNVCATYDFSRFFEKFSAVTKVPIARVKATLFLRPEAEPRKRGYSSIFEALECGEITSVGFFRVLTNALNCRESIDHDTFVHLWSDIFLKENNGLEQLLLKLPQQKYLLSNTNQIVYERYITECDIVAKHFPLHDQHVLSYEVGAIKPDPLIYKIALARARVRPEETLFLDDMPENIEAWRALGGHGIVYHAGKNSLRELRRELRTLGVLD</sequence>
<dbReference type="InterPro" id="IPR036412">
    <property type="entry name" value="HAD-like_sf"/>
</dbReference>
<dbReference type="InterPro" id="IPR006439">
    <property type="entry name" value="HAD-SF_hydro_IA"/>
</dbReference>
<dbReference type="PANTHER" id="PTHR43611:SF3">
    <property type="entry name" value="FLAVIN MONONUCLEOTIDE HYDROLASE 1, CHLOROPLATIC"/>
    <property type="match status" value="1"/>
</dbReference>
<dbReference type="InterPro" id="IPR023214">
    <property type="entry name" value="HAD_sf"/>
</dbReference>
<dbReference type="SUPFAM" id="SSF56784">
    <property type="entry name" value="HAD-like"/>
    <property type="match status" value="1"/>
</dbReference>
<dbReference type="CDD" id="cd02603">
    <property type="entry name" value="HAD_sEH-N_like"/>
    <property type="match status" value="1"/>
</dbReference>
<dbReference type="Pfam" id="PF00702">
    <property type="entry name" value="Hydrolase"/>
    <property type="match status" value="1"/>
</dbReference>
<dbReference type="InterPro" id="IPR023198">
    <property type="entry name" value="PGP-like_dom2"/>
</dbReference>
<protein>
    <recommendedName>
        <fullName evidence="3">Haloacid dehalogenase</fullName>
    </recommendedName>
</protein>
<name>A0A1G2D1S9_9BACT</name>
<comment type="caution">
    <text evidence="1">The sequence shown here is derived from an EMBL/GenBank/DDBJ whole genome shotgun (WGS) entry which is preliminary data.</text>
</comment>
<reference evidence="1 2" key="1">
    <citation type="journal article" date="2016" name="Nat. Commun.">
        <title>Thousands of microbial genomes shed light on interconnected biogeochemical processes in an aquifer system.</title>
        <authorList>
            <person name="Anantharaman K."/>
            <person name="Brown C.T."/>
            <person name="Hug L.A."/>
            <person name="Sharon I."/>
            <person name="Castelle C.J."/>
            <person name="Probst A.J."/>
            <person name="Thomas B.C."/>
            <person name="Singh A."/>
            <person name="Wilkins M.J."/>
            <person name="Karaoz U."/>
            <person name="Brodie E.L."/>
            <person name="Williams K.H."/>
            <person name="Hubbard S.S."/>
            <person name="Banfield J.F."/>
        </authorList>
    </citation>
    <scope>NUCLEOTIDE SEQUENCE [LARGE SCALE GENOMIC DNA]</scope>
</reference>
<organism evidence="1 2">
    <name type="scientific">Candidatus Lloydbacteria bacterium RIFCSPHIGHO2_02_FULL_50_13</name>
    <dbReference type="NCBI Taxonomy" id="1798661"/>
    <lineage>
        <taxon>Bacteria</taxon>
        <taxon>Candidatus Lloydiibacteriota</taxon>
    </lineage>
</organism>
<evidence type="ECO:0000313" key="2">
    <source>
        <dbReference type="Proteomes" id="UP000177996"/>
    </source>
</evidence>
<evidence type="ECO:0008006" key="3">
    <source>
        <dbReference type="Google" id="ProtNLM"/>
    </source>
</evidence>
<dbReference type="Gene3D" id="3.40.50.1000">
    <property type="entry name" value="HAD superfamily/HAD-like"/>
    <property type="match status" value="1"/>
</dbReference>
<evidence type="ECO:0000313" key="1">
    <source>
        <dbReference type="EMBL" id="OGZ07614.1"/>
    </source>
</evidence>
<accession>A0A1G2D1S9</accession>
<dbReference type="AlphaFoldDB" id="A0A1G2D1S9"/>
<dbReference type="Proteomes" id="UP000177996">
    <property type="component" value="Unassembled WGS sequence"/>
</dbReference>
<dbReference type="EMBL" id="MHLL01000055">
    <property type="protein sequence ID" value="OGZ07614.1"/>
    <property type="molecule type" value="Genomic_DNA"/>
</dbReference>
<dbReference type="NCBIfam" id="TIGR01509">
    <property type="entry name" value="HAD-SF-IA-v3"/>
    <property type="match status" value="1"/>
</dbReference>
<dbReference type="STRING" id="1798661.A3D65_03715"/>
<proteinExistence type="predicted"/>
<dbReference type="Gene3D" id="1.10.150.240">
    <property type="entry name" value="Putative phosphatase, domain 2"/>
    <property type="match status" value="1"/>
</dbReference>
<gene>
    <name evidence="1" type="ORF">A3D65_03715</name>
</gene>
<dbReference type="PANTHER" id="PTHR43611">
    <property type="entry name" value="ALPHA-D-GLUCOSE 1-PHOSPHATE PHOSPHATASE"/>
    <property type="match status" value="1"/>
</dbReference>